<accession>A0ABS8W604</accession>
<dbReference type="EMBL" id="JAIMJA010000005">
    <property type="protein sequence ID" value="MCE2594404.1"/>
    <property type="molecule type" value="Genomic_DNA"/>
</dbReference>
<comment type="caution">
    <text evidence="1">The sequence shown here is derived from an EMBL/GenBank/DDBJ whole genome shotgun (WGS) entry which is preliminary data.</text>
</comment>
<evidence type="ECO:0000313" key="1">
    <source>
        <dbReference type="EMBL" id="MCE2594404.1"/>
    </source>
</evidence>
<gene>
    <name evidence="1" type="ORF">K6Y31_06215</name>
</gene>
<evidence type="ECO:0000313" key="2">
    <source>
        <dbReference type="Proteomes" id="UP001201273"/>
    </source>
</evidence>
<reference evidence="1 2" key="1">
    <citation type="journal article" date="2022" name="Environ. Microbiol. Rep.">
        <title>Eco-phylogenetic analyses reveal divergent evolution of vitamin B12 metabolism in the marine bacterial family 'Psychromonadaceae'.</title>
        <authorList>
            <person name="Jin X."/>
            <person name="Yang Y."/>
            <person name="Cao H."/>
            <person name="Gao B."/>
            <person name="Zhao Z."/>
        </authorList>
    </citation>
    <scope>NUCLEOTIDE SEQUENCE [LARGE SCALE GENOMIC DNA]</scope>
    <source>
        <strain evidence="1 2">MKS20</strain>
    </source>
</reference>
<name>A0ABS8W604_9GAMM</name>
<keyword evidence="2" id="KW-1185">Reference proteome</keyword>
<organism evidence="1 2">
    <name type="scientific">Motilimonas cestriensis</name>
    <dbReference type="NCBI Taxonomy" id="2742685"/>
    <lineage>
        <taxon>Bacteria</taxon>
        <taxon>Pseudomonadati</taxon>
        <taxon>Pseudomonadota</taxon>
        <taxon>Gammaproteobacteria</taxon>
        <taxon>Alteromonadales</taxon>
        <taxon>Alteromonadales genera incertae sedis</taxon>
        <taxon>Motilimonas</taxon>
    </lineage>
</organism>
<proteinExistence type="predicted"/>
<protein>
    <submittedName>
        <fullName evidence="1">Uncharacterized protein</fullName>
    </submittedName>
</protein>
<dbReference type="Proteomes" id="UP001201273">
    <property type="component" value="Unassembled WGS sequence"/>
</dbReference>
<dbReference type="RefSeq" id="WP_233051944.1">
    <property type="nucleotide sequence ID" value="NZ_JAIMJA010000005.1"/>
</dbReference>
<sequence>MISFADFSLAEFVWQNRFEWDAWVSHSEYAIDGSLLLEQSQKQAGQPIVLVSEQESFATYMALKAHASSSPTGFALTINDEVFNVVWLHQPQAITATPAIAYADQSPSTMFDVTLNFITI</sequence>